<dbReference type="PROSITE" id="PS51257">
    <property type="entry name" value="PROKAR_LIPOPROTEIN"/>
    <property type="match status" value="1"/>
</dbReference>
<feature type="signal peptide" evidence="1">
    <location>
        <begin position="1"/>
        <end position="23"/>
    </location>
</feature>
<keyword evidence="3" id="KW-1185">Reference proteome</keyword>
<organism evidence="2 3">
    <name type="scientific">Faecalicoccus acidiformans</name>
    <dbReference type="NCBI Taxonomy" id="915173"/>
    <lineage>
        <taxon>Bacteria</taxon>
        <taxon>Bacillati</taxon>
        <taxon>Bacillota</taxon>
        <taxon>Erysipelotrichia</taxon>
        <taxon>Erysipelotrichales</taxon>
        <taxon>Erysipelotrichaceae</taxon>
        <taxon>Faecalicoccus</taxon>
    </lineage>
</organism>
<reference evidence="2 3" key="1">
    <citation type="journal article" date="2021" name="Sci. Rep.">
        <title>The distribution of antibiotic resistance genes in chicken gut microbiota commensals.</title>
        <authorList>
            <person name="Juricova H."/>
            <person name="Matiasovicova J."/>
            <person name="Kubasova T."/>
            <person name="Cejkova D."/>
            <person name="Rychlik I."/>
        </authorList>
    </citation>
    <scope>NUCLEOTIDE SEQUENCE [LARGE SCALE GENOMIC DNA]</scope>
    <source>
        <strain evidence="2 3">An423</strain>
    </source>
</reference>
<proteinExistence type="predicted"/>
<evidence type="ECO:0000313" key="2">
    <source>
        <dbReference type="EMBL" id="MBM6830596.1"/>
    </source>
</evidence>
<dbReference type="EMBL" id="JACJLU010000001">
    <property type="protein sequence ID" value="MBM6830596.1"/>
    <property type="molecule type" value="Genomic_DNA"/>
</dbReference>
<sequence length="167" mass="18812">MKILSKLILSFFSLFLIAGCATAAKKEESKTEDQNTLIRSELTDTESFYLQTNESYELNAYEANLEDGFQTLTCTLYQLENHVWKNLEEVVFDLRSPTLEFALSAYLDTAMVSVQMNDEENKGSGHIDIKEFKVIPSGSENDELFKLSDTISKTAIENGKEFPASPV</sequence>
<name>A0ABS2FKP3_9FIRM</name>
<protein>
    <recommendedName>
        <fullName evidence="4">DUF5067 domain-containing protein</fullName>
    </recommendedName>
</protein>
<evidence type="ECO:0008006" key="4">
    <source>
        <dbReference type="Google" id="ProtNLM"/>
    </source>
</evidence>
<dbReference type="Proteomes" id="UP000775500">
    <property type="component" value="Unassembled WGS sequence"/>
</dbReference>
<gene>
    <name evidence="2" type="ORF">H5982_00535</name>
</gene>
<comment type="caution">
    <text evidence="2">The sequence shown here is derived from an EMBL/GenBank/DDBJ whole genome shotgun (WGS) entry which is preliminary data.</text>
</comment>
<dbReference type="RefSeq" id="WP_204684484.1">
    <property type="nucleotide sequence ID" value="NZ_JACJLU010000001.1"/>
</dbReference>
<keyword evidence="1" id="KW-0732">Signal</keyword>
<accession>A0ABS2FKP3</accession>
<evidence type="ECO:0000313" key="3">
    <source>
        <dbReference type="Proteomes" id="UP000775500"/>
    </source>
</evidence>
<evidence type="ECO:0000256" key="1">
    <source>
        <dbReference type="SAM" id="SignalP"/>
    </source>
</evidence>
<feature type="chain" id="PRO_5045756532" description="DUF5067 domain-containing protein" evidence="1">
    <location>
        <begin position="24"/>
        <end position="167"/>
    </location>
</feature>